<dbReference type="RefSeq" id="WP_208089801.1">
    <property type="nucleotide sequence ID" value="NZ_CP086137.1"/>
</dbReference>
<reference evidence="1" key="1">
    <citation type="submission" date="2021-03" db="EMBL/GenBank/DDBJ databases">
        <title>Whole Genome Sequence of Bradyrhizobium sp. Strain 144S4.</title>
        <authorList>
            <person name="Bromfield E.S.P."/>
            <person name="Cloutier S."/>
        </authorList>
    </citation>
    <scope>NUCLEOTIDE SEQUENCE [LARGE SCALE GENOMIC DNA]</scope>
    <source>
        <strain evidence="1">144S4</strain>
    </source>
</reference>
<evidence type="ECO:0000313" key="3">
    <source>
        <dbReference type="Proteomes" id="UP000664702"/>
    </source>
</evidence>
<accession>A0A939MG66</accession>
<keyword evidence="2" id="KW-0614">Plasmid</keyword>
<sequence length="46" mass="5152">MRGTRLADRRGLAERLRERRRGRWQDASVSGLQAARLSGTTIDAIA</sequence>
<reference evidence="2 3" key="2">
    <citation type="journal article" date="2022" name="Int. J. Syst. Evol. Microbiol.">
        <title>Strains of Bradyrhizobium barranii sp. nov. associated with legumes native to Canada are symbionts of soybeans and belong to different subspecies (subsp. barranii subsp. nov. and subsp. apii subsp. nov.) and symbiovars (sv. glycinearum and sv. septentrionale).</title>
        <authorList>
            <person name="Bromfield E.S.P."/>
            <person name="Cloutier S."/>
            <person name="Wasai-Hara S."/>
            <person name="Minamisawa K."/>
        </authorList>
    </citation>
    <scope>NUCLEOTIDE SEQUENCE [LARGE SCALE GENOMIC DNA]</scope>
    <source>
        <strain evidence="2 3">144S4</strain>
        <plasmid evidence="3">pBb144S4a</plasmid>
    </source>
</reference>
<dbReference type="Proteomes" id="UP000664702">
    <property type="component" value="Plasmid pBb144S4a"/>
</dbReference>
<gene>
    <name evidence="2" type="ORF">J4G43_052360</name>
    <name evidence="1" type="ORF">J4G43_54220</name>
</gene>
<evidence type="ECO:0000313" key="1">
    <source>
        <dbReference type="EMBL" id="MBO1869337.1"/>
    </source>
</evidence>
<dbReference type="AlphaFoldDB" id="A0A939MG66"/>
<dbReference type="EMBL" id="CP086137">
    <property type="protein sequence ID" value="UEM18067.1"/>
    <property type="molecule type" value="Genomic_DNA"/>
</dbReference>
<geneLocation type="plasmid" evidence="2 3">
    <name>pBb144S4a</name>
</geneLocation>
<proteinExistence type="predicted"/>
<protein>
    <submittedName>
        <fullName evidence="1">Uncharacterized protein</fullName>
    </submittedName>
</protein>
<organism evidence="1">
    <name type="scientific">Bradyrhizobium barranii subsp. barranii</name>
    <dbReference type="NCBI Taxonomy" id="2823807"/>
    <lineage>
        <taxon>Bacteria</taxon>
        <taxon>Pseudomonadati</taxon>
        <taxon>Pseudomonadota</taxon>
        <taxon>Alphaproteobacteria</taxon>
        <taxon>Hyphomicrobiales</taxon>
        <taxon>Nitrobacteraceae</taxon>
        <taxon>Bradyrhizobium</taxon>
        <taxon>Bradyrhizobium barranii</taxon>
    </lineage>
</organism>
<dbReference type="EMBL" id="JAGEMI010000004">
    <property type="protein sequence ID" value="MBO1869337.1"/>
    <property type="molecule type" value="Genomic_DNA"/>
</dbReference>
<name>A0A939MG66_9BRAD</name>
<dbReference type="KEGG" id="bban:J4G43_052360"/>
<evidence type="ECO:0000313" key="2">
    <source>
        <dbReference type="EMBL" id="UEM18067.1"/>
    </source>
</evidence>